<organism evidence="2 3">
    <name type="scientific">Falsochrobactrum ovis</name>
    <dbReference type="NCBI Taxonomy" id="1293442"/>
    <lineage>
        <taxon>Bacteria</taxon>
        <taxon>Pseudomonadati</taxon>
        <taxon>Pseudomonadota</taxon>
        <taxon>Alphaproteobacteria</taxon>
        <taxon>Hyphomicrobiales</taxon>
        <taxon>Brucellaceae</taxon>
        <taxon>Falsochrobactrum</taxon>
    </lineage>
</organism>
<sequence>MARREFSKKVYAEIVKRAMLPNGEIACEGCGLILGKKPYHVDHIKPDALEIDKSQRLTAKDGQLLGAECCHKPKTKQDITVIAEAKRREAKHLGMKRPTSKLAAKDKSPKRLTKQLPHRKRDVFGRPVSEGIPS</sequence>
<evidence type="ECO:0000313" key="2">
    <source>
        <dbReference type="EMBL" id="RAK29112.1"/>
    </source>
</evidence>
<dbReference type="RefSeq" id="WP_158527823.1">
    <property type="nucleotide sequence ID" value="NZ_JBHEEY010000004.1"/>
</dbReference>
<dbReference type="OrthoDB" id="7864830at2"/>
<feature type="region of interest" description="Disordered" evidence="1">
    <location>
        <begin position="89"/>
        <end position="134"/>
    </location>
</feature>
<evidence type="ECO:0000313" key="3">
    <source>
        <dbReference type="Proteomes" id="UP000249453"/>
    </source>
</evidence>
<keyword evidence="3" id="KW-1185">Reference proteome</keyword>
<protein>
    <recommendedName>
        <fullName evidence="4">HNH endonuclease</fullName>
    </recommendedName>
</protein>
<proteinExistence type="predicted"/>
<feature type="compositionally biased region" description="Basic residues" evidence="1">
    <location>
        <begin position="89"/>
        <end position="99"/>
    </location>
</feature>
<accession>A0A364JVH0</accession>
<name>A0A364JVH0_9HYPH</name>
<dbReference type="EMBL" id="QLMK01000005">
    <property type="protein sequence ID" value="RAK29112.1"/>
    <property type="molecule type" value="Genomic_DNA"/>
</dbReference>
<evidence type="ECO:0008006" key="4">
    <source>
        <dbReference type="Google" id="ProtNLM"/>
    </source>
</evidence>
<feature type="compositionally biased region" description="Basic residues" evidence="1">
    <location>
        <begin position="110"/>
        <end position="121"/>
    </location>
</feature>
<dbReference type="AlphaFoldDB" id="A0A364JVH0"/>
<gene>
    <name evidence="2" type="ORF">C7374_105163</name>
</gene>
<reference evidence="2 3" key="1">
    <citation type="submission" date="2018-06" db="EMBL/GenBank/DDBJ databases">
        <title>Genomic Encyclopedia of Type Strains, Phase IV (KMG-IV): sequencing the most valuable type-strain genomes for metagenomic binning, comparative biology and taxonomic classification.</title>
        <authorList>
            <person name="Goeker M."/>
        </authorList>
    </citation>
    <scope>NUCLEOTIDE SEQUENCE [LARGE SCALE GENOMIC DNA]</scope>
    <source>
        <strain evidence="2 3">DSM 26720</strain>
    </source>
</reference>
<evidence type="ECO:0000256" key="1">
    <source>
        <dbReference type="SAM" id="MobiDB-lite"/>
    </source>
</evidence>
<dbReference type="Proteomes" id="UP000249453">
    <property type="component" value="Unassembled WGS sequence"/>
</dbReference>
<comment type="caution">
    <text evidence="2">The sequence shown here is derived from an EMBL/GenBank/DDBJ whole genome shotgun (WGS) entry which is preliminary data.</text>
</comment>